<proteinExistence type="predicted"/>
<evidence type="ECO:0000313" key="1">
    <source>
        <dbReference type="EMBL" id="KAG5293910.1"/>
    </source>
</evidence>
<organism evidence="1 2">
    <name type="scientific">Ajellomyces capsulatus</name>
    <name type="common">Darling's disease fungus</name>
    <name type="synonym">Histoplasma capsulatum</name>
    <dbReference type="NCBI Taxonomy" id="5037"/>
    <lineage>
        <taxon>Eukaryota</taxon>
        <taxon>Fungi</taxon>
        <taxon>Dikarya</taxon>
        <taxon>Ascomycota</taxon>
        <taxon>Pezizomycotina</taxon>
        <taxon>Eurotiomycetes</taxon>
        <taxon>Eurotiomycetidae</taxon>
        <taxon>Onygenales</taxon>
        <taxon>Ajellomycetaceae</taxon>
        <taxon>Histoplasma</taxon>
    </lineage>
</organism>
<accession>A0A8H7YQI5</accession>
<dbReference type="EMBL" id="JAEVHI010000004">
    <property type="protein sequence ID" value="KAG5293910.1"/>
    <property type="molecule type" value="Genomic_DNA"/>
</dbReference>
<reference evidence="1 2" key="1">
    <citation type="submission" date="2021-01" db="EMBL/GenBank/DDBJ databases">
        <title>Chromosome-level genome assembly of a human fungal pathogen reveals clustering of transcriptionally co-regulated genes.</title>
        <authorList>
            <person name="Voorhies M."/>
            <person name="Cohen S."/>
            <person name="Shea T.P."/>
            <person name="Petrus S."/>
            <person name="Munoz J.F."/>
            <person name="Poplawski S."/>
            <person name="Goldman W.E."/>
            <person name="Michael T."/>
            <person name="Cuomo C.A."/>
            <person name="Sil A."/>
            <person name="Beyhan S."/>
        </authorList>
    </citation>
    <scope>NUCLEOTIDE SEQUENCE [LARGE SCALE GENOMIC DNA]</scope>
    <source>
        <strain evidence="1 2">G184AR</strain>
    </source>
</reference>
<evidence type="ECO:0000313" key="2">
    <source>
        <dbReference type="Proteomes" id="UP000670092"/>
    </source>
</evidence>
<dbReference type="Proteomes" id="UP000670092">
    <property type="component" value="Unassembled WGS sequence"/>
</dbReference>
<dbReference type="AlphaFoldDB" id="A0A8H7YQI5"/>
<dbReference type="VEuPathDB" id="FungiDB:I7I52_05386"/>
<protein>
    <submittedName>
        <fullName evidence="1">Uncharacterized protein</fullName>
    </submittedName>
</protein>
<gene>
    <name evidence="1" type="ORF">I7I52_05386</name>
</gene>
<comment type="caution">
    <text evidence="1">The sequence shown here is derived from an EMBL/GenBank/DDBJ whole genome shotgun (WGS) entry which is preliminary data.</text>
</comment>
<name>A0A8H7YQI5_AJECA</name>
<sequence length="70" mass="7607">MTPSSDLPSLPFFNQFINCYQNSVKSVDIAIETDCMNCADGMNSLICNISNICLIDNISVTLQIDSSVLA</sequence>